<accession>S3EC84</accession>
<evidence type="ECO:0000313" key="3">
    <source>
        <dbReference type="EMBL" id="EPE35918.1"/>
    </source>
</evidence>
<sequence>MKFFHFNIFVFSISALLISKASAQSTGVPNGGFLSTRSNGISSTTTVPVISTTFEIVSTAKATTTTSRSNLTAVTVPTETTGAPPPGAYLNPGTTSRAAAVGNYEAPAKAGFVLGAVNVFLFGIGILGVF</sequence>
<name>S3EC84_GLAL2</name>
<dbReference type="RefSeq" id="XP_008076736.1">
    <property type="nucleotide sequence ID" value="XM_008078545.1"/>
</dbReference>
<feature type="signal peptide" evidence="2">
    <location>
        <begin position="1"/>
        <end position="23"/>
    </location>
</feature>
<dbReference type="HOGENOM" id="CLU_1938360_0_0_1"/>
<gene>
    <name evidence="3" type="ORF">GLAREA_05256</name>
</gene>
<keyword evidence="4" id="KW-1185">Reference proteome</keyword>
<keyword evidence="1" id="KW-0472">Membrane</keyword>
<evidence type="ECO:0000256" key="1">
    <source>
        <dbReference type="SAM" id="Phobius"/>
    </source>
</evidence>
<reference evidence="3 4" key="1">
    <citation type="journal article" date="2013" name="BMC Genomics">
        <title>Genomics-driven discovery of the pneumocandin biosynthetic gene cluster in the fungus Glarea lozoyensis.</title>
        <authorList>
            <person name="Chen L."/>
            <person name="Yue Q."/>
            <person name="Zhang X."/>
            <person name="Xiang M."/>
            <person name="Wang C."/>
            <person name="Li S."/>
            <person name="Che Y."/>
            <person name="Ortiz-Lopez F.J."/>
            <person name="Bills G.F."/>
            <person name="Liu X."/>
            <person name="An Z."/>
        </authorList>
    </citation>
    <scope>NUCLEOTIDE SEQUENCE [LARGE SCALE GENOMIC DNA]</scope>
    <source>
        <strain evidence="4">ATCC 20868 / MF5171</strain>
    </source>
</reference>
<dbReference type="KEGG" id="glz:GLAREA_05256"/>
<keyword evidence="1" id="KW-0812">Transmembrane</keyword>
<dbReference type="EMBL" id="KE145353">
    <property type="protein sequence ID" value="EPE35918.1"/>
    <property type="molecule type" value="Genomic_DNA"/>
</dbReference>
<protein>
    <submittedName>
        <fullName evidence="3">Uncharacterized protein</fullName>
    </submittedName>
</protein>
<proteinExistence type="predicted"/>
<feature type="transmembrane region" description="Helical" evidence="1">
    <location>
        <begin position="110"/>
        <end position="129"/>
    </location>
</feature>
<keyword evidence="2" id="KW-0732">Signal</keyword>
<keyword evidence="1" id="KW-1133">Transmembrane helix</keyword>
<dbReference type="Proteomes" id="UP000016922">
    <property type="component" value="Unassembled WGS sequence"/>
</dbReference>
<dbReference type="AlphaFoldDB" id="S3EC84"/>
<dbReference type="GeneID" id="19464310"/>
<organism evidence="3 4">
    <name type="scientific">Glarea lozoyensis (strain ATCC 20868 / MF5171)</name>
    <dbReference type="NCBI Taxonomy" id="1116229"/>
    <lineage>
        <taxon>Eukaryota</taxon>
        <taxon>Fungi</taxon>
        <taxon>Dikarya</taxon>
        <taxon>Ascomycota</taxon>
        <taxon>Pezizomycotina</taxon>
        <taxon>Leotiomycetes</taxon>
        <taxon>Helotiales</taxon>
        <taxon>Helotiaceae</taxon>
        <taxon>Glarea</taxon>
    </lineage>
</organism>
<evidence type="ECO:0000313" key="4">
    <source>
        <dbReference type="Proteomes" id="UP000016922"/>
    </source>
</evidence>
<feature type="chain" id="PRO_5004520203" evidence="2">
    <location>
        <begin position="24"/>
        <end position="130"/>
    </location>
</feature>
<evidence type="ECO:0000256" key="2">
    <source>
        <dbReference type="SAM" id="SignalP"/>
    </source>
</evidence>